<evidence type="ECO:0000256" key="9">
    <source>
        <dbReference type="SAM" id="MobiDB-lite"/>
    </source>
</evidence>
<dbReference type="SUPFAM" id="SSF57440">
    <property type="entry name" value="Kringle-like"/>
    <property type="match status" value="1"/>
</dbReference>
<dbReference type="InterPro" id="IPR052065">
    <property type="entry name" value="Compl_asym_regulator"/>
</dbReference>
<dbReference type="CDD" id="cd00108">
    <property type="entry name" value="KR"/>
    <property type="match status" value="1"/>
</dbReference>
<dbReference type="InterPro" id="IPR000884">
    <property type="entry name" value="TSP1_rpt"/>
</dbReference>
<feature type="transmembrane region" description="Helical" evidence="10">
    <location>
        <begin position="466"/>
        <end position="487"/>
    </location>
</feature>
<dbReference type="InterPro" id="IPR036790">
    <property type="entry name" value="Frizzled_dom_sf"/>
</dbReference>
<dbReference type="PANTHER" id="PTHR22906">
    <property type="entry name" value="PROPERDIN"/>
    <property type="match status" value="1"/>
</dbReference>
<dbReference type="AlphaFoldDB" id="A0A6S7H5N6"/>
<dbReference type="SMART" id="SM00130">
    <property type="entry name" value="KR"/>
    <property type="match status" value="1"/>
</dbReference>
<dbReference type="PROSITE" id="PS50038">
    <property type="entry name" value="FZ"/>
    <property type="match status" value="1"/>
</dbReference>
<keyword evidence="6" id="KW-0067">ATP-binding</keyword>
<keyword evidence="10" id="KW-0812">Transmembrane</keyword>
<comment type="caution">
    <text evidence="11">The sequence shown here is derived from an EMBL/GenBank/DDBJ whole genome shotgun (WGS) entry which is preliminary data.</text>
</comment>
<evidence type="ECO:0000256" key="3">
    <source>
        <dbReference type="ARBA" id="ARBA00022572"/>
    </source>
</evidence>
<protein>
    <submittedName>
        <fullName evidence="11">Cnidarian egg lectin isoform c</fullName>
    </submittedName>
</protein>
<dbReference type="PROSITE" id="PS50092">
    <property type="entry name" value="TSP1"/>
    <property type="match status" value="6"/>
</dbReference>
<keyword evidence="4" id="KW-0677">Repeat</keyword>
<dbReference type="InterPro" id="IPR036383">
    <property type="entry name" value="TSP1_rpt_sf"/>
</dbReference>
<dbReference type="SMART" id="SM00209">
    <property type="entry name" value="TSP1"/>
    <property type="match status" value="6"/>
</dbReference>
<evidence type="ECO:0000256" key="6">
    <source>
        <dbReference type="ARBA" id="ARBA00022840"/>
    </source>
</evidence>
<dbReference type="Gene3D" id="2.40.20.10">
    <property type="entry name" value="Plasminogen Kringle 4"/>
    <property type="match status" value="1"/>
</dbReference>
<dbReference type="GO" id="GO:0005524">
    <property type="term" value="F:ATP binding"/>
    <property type="evidence" value="ECO:0007669"/>
    <property type="project" value="UniProtKB-KW"/>
</dbReference>
<evidence type="ECO:0000256" key="10">
    <source>
        <dbReference type="SAM" id="Phobius"/>
    </source>
</evidence>
<dbReference type="FunFam" id="2.20.100.10:FF:000001">
    <property type="entry name" value="semaphorin-5A isoform X1"/>
    <property type="match status" value="2"/>
</dbReference>
<gene>
    <name evidence="11" type="ORF">PACLA_8A069514</name>
</gene>
<evidence type="ECO:0000256" key="4">
    <source>
        <dbReference type="ARBA" id="ARBA00022737"/>
    </source>
</evidence>
<organism evidence="11 12">
    <name type="scientific">Paramuricea clavata</name>
    <name type="common">Red gorgonian</name>
    <name type="synonym">Violescent sea-whip</name>
    <dbReference type="NCBI Taxonomy" id="317549"/>
    <lineage>
        <taxon>Eukaryota</taxon>
        <taxon>Metazoa</taxon>
        <taxon>Cnidaria</taxon>
        <taxon>Anthozoa</taxon>
        <taxon>Octocorallia</taxon>
        <taxon>Malacalcyonacea</taxon>
        <taxon>Plexauridae</taxon>
        <taxon>Paramuricea</taxon>
    </lineage>
</organism>
<keyword evidence="12" id="KW-1185">Reference proteome</keyword>
<dbReference type="InterPro" id="IPR018056">
    <property type="entry name" value="Kringle_CS"/>
</dbReference>
<accession>A0A6S7H5N6</accession>
<dbReference type="PROSITE" id="PS00021">
    <property type="entry name" value="KRINGLE_1"/>
    <property type="match status" value="1"/>
</dbReference>
<evidence type="ECO:0000256" key="5">
    <source>
        <dbReference type="ARBA" id="ARBA00022741"/>
    </source>
</evidence>
<reference evidence="11" key="1">
    <citation type="submission" date="2020-04" db="EMBL/GenBank/DDBJ databases">
        <authorList>
            <person name="Alioto T."/>
            <person name="Alioto T."/>
            <person name="Gomez Garrido J."/>
        </authorList>
    </citation>
    <scope>NUCLEOTIDE SEQUENCE</scope>
    <source>
        <strain evidence="11">A484AB</strain>
    </source>
</reference>
<dbReference type="EMBL" id="CACRXK020003261">
    <property type="protein sequence ID" value="CAB3998076.1"/>
    <property type="molecule type" value="Genomic_DNA"/>
</dbReference>
<dbReference type="GO" id="GO:0016020">
    <property type="term" value="C:membrane"/>
    <property type="evidence" value="ECO:0007669"/>
    <property type="project" value="UniProtKB-SubCell"/>
</dbReference>
<dbReference type="Proteomes" id="UP001152795">
    <property type="component" value="Unassembled WGS sequence"/>
</dbReference>
<feature type="disulfide bond" evidence="8">
    <location>
        <begin position="202"/>
        <end position="279"/>
    </location>
</feature>
<dbReference type="PROSITE" id="PS50070">
    <property type="entry name" value="KRINGLE_2"/>
    <property type="match status" value="1"/>
</dbReference>
<dbReference type="InterPro" id="IPR020067">
    <property type="entry name" value="Frizzled_dom"/>
</dbReference>
<keyword evidence="3 8" id="KW-0420">Kringle</keyword>
<dbReference type="PRINTS" id="PR00018">
    <property type="entry name" value="KRINGLE"/>
</dbReference>
<dbReference type="InterPro" id="IPR013806">
    <property type="entry name" value="Kringle-like"/>
</dbReference>
<keyword evidence="7 8" id="KW-1015">Disulfide bond</keyword>
<evidence type="ECO:0000256" key="8">
    <source>
        <dbReference type="PROSITE-ProRule" id="PRU00121"/>
    </source>
</evidence>
<comment type="subcellular location">
    <subcellularLocation>
        <location evidence="1">Membrane</location>
        <topology evidence="1">Single-pass type I membrane protein</topology>
    </subcellularLocation>
</comment>
<dbReference type="InterPro" id="IPR000001">
    <property type="entry name" value="Kringle"/>
</dbReference>
<keyword evidence="2" id="KW-0597">Phosphoprotein</keyword>
<comment type="caution">
    <text evidence="8">Lacks conserved residue(s) required for the propagation of feature annotation.</text>
</comment>
<dbReference type="SUPFAM" id="SSF82895">
    <property type="entry name" value="TSP-1 type 1 repeat"/>
    <property type="match status" value="6"/>
</dbReference>
<dbReference type="PANTHER" id="PTHR22906:SF21">
    <property type="entry name" value="SEMA DOMAIN-CONTAINING PROTEIN"/>
    <property type="match status" value="1"/>
</dbReference>
<dbReference type="InterPro" id="IPR038178">
    <property type="entry name" value="Kringle_sf"/>
</dbReference>
<keyword evidence="10" id="KW-1133">Transmembrane helix</keyword>
<feature type="region of interest" description="Disordered" evidence="9">
    <location>
        <begin position="942"/>
        <end position="978"/>
    </location>
</feature>
<dbReference type="Pfam" id="PF00090">
    <property type="entry name" value="TSP_1"/>
    <property type="match status" value="6"/>
</dbReference>
<feature type="disulfide bond" evidence="8">
    <location>
        <begin position="223"/>
        <end position="262"/>
    </location>
</feature>
<dbReference type="OrthoDB" id="5917978at2759"/>
<sequence length="1089" mass="122837">MGVVCFNNGGGIILILAMIIITNVAGEHHLQDKNSSCIPAEDEPVYTTQRDCRPLIKLDNPFCEHYGFNLDKYVVVAVNDQQVFNNRLWELQEQFINGQNISTSRKCTDQFRFPVCYYAFPGCDRSTSVLKPKKICKESCLHFTKECSAFVRMWNDVFQPLMSPGKPSGELFSCVEKPSRNAGNTPECMYYDRKESLEKENCLYLNGSSYHGNISVTSSGIPCQSWTEQCPHRHTMNKTYPELNNAKNYCRNPQNSGQRPWCFTTDRNKRWEYCDIPKCIPVDGSYGNWSLNSSCSVTCGEGFVTWSRECDNPEPKYGGRNCNHLGEPVEYKPCTKKPCPVNGGYSSWNLSSQCNVTCGQGKEILRRSCNNPTPKNGGRNCTVLGKDVEYRICKKQLCPVDGNYSNWTTSSVCSVTCGVGYQMWFRTCDNPPPKYGGEDCSKYGKDRDSRPCHTEPCPTTSASTKAIKITCGVCVLIIIMVIGLILVRKRKVWIERYHKRSSIPPYAVFQRSIATPCISTFCNASFLQDHFQQSLALCEGITRKWHRTESLDYKVVNILSWAKTATINRASTRFNDYHHKCCSAQHDTPTKKKNVNIISKTKTEEDTTTHYATRRTMFRDLPPHEVWFFIINKLTCVEKKINVDMDSSPVPEWTTNAGVSSEEQFRTHRILADHVTRVFVPQEESPWVRVRVDTAISNCLYLNGSSYHGNISVTASDRTKRWEYSTTCNVTCGEGFGTWSRECNYPEPKYGGRNCSHLGEPVEYRPCSAKPCPVNGGYSNWTLSAPCNVSCGDGVEIWRRFCNNPEPKYGGHNCSGLGNSTVFGNCSRSPCSIDGSYDNWTASPCSATCGQGVEIWIRQCDNPPGKFGGNCSKQGPAQEIRTCKMKPCPVHFDSQMIGISVAAAVVFVIIVTVACLIFILRRRRRKEGFPYYARVEFLRLHPRGSPPPDNTSDEVPSLPQEPGTKYGNTTSEGEPVPGLSRGVVRYPRDYMNTRPARNSWYDRLQLLRPLAMDWLRNAWGNVDEFGRHVYDVMQRVRHVFVPYDKLSNLQQGDSAGSGVERNNTYSTMERPAAVILPTESENASTTENV</sequence>
<proteinExistence type="predicted"/>
<feature type="transmembrane region" description="Helical" evidence="10">
    <location>
        <begin position="896"/>
        <end position="920"/>
    </location>
</feature>
<keyword evidence="5" id="KW-0547">Nucleotide-binding</keyword>
<name>A0A6S7H5N6_PARCT</name>
<keyword evidence="10" id="KW-0472">Membrane</keyword>
<evidence type="ECO:0000313" key="12">
    <source>
        <dbReference type="Proteomes" id="UP001152795"/>
    </source>
</evidence>
<evidence type="ECO:0000313" key="11">
    <source>
        <dbReference type="EMBL" id="CAB3998076.1"/>
    </source>
</evidence>
<dbReference type="Gene3D" id="2.20.100.10">
    <property type="entry name" value="Thrombospondin type-1 (TSP1) repeat"/>
    <property type="match status" value="6"/>
</dbReference>
<evidence type="ECO:0000256" key="1">
    <source>
        <dbReference type="ARBA" id="ARBA00004479"/>
    </source>
</evidence>
<evidence type="ECO:0000256" key="7">
    <source>
        <dbReference type="ARBA" id="ARBA00023157"/>
    </source>
</evidence>
<dbReference type="Pfam" id="PF00051">
    <property type="entry name" value="Kringle"/>
    <property type="match status" value="1"/>
</dbReference>
<dbReference type="Gene3D" id="1.10.2000.10">
    <property type="entry name" value="Frizzled cysteine-rich domain"/>
    <property type="match status" value="1"/>
</dbReference>
<evidence type="ECO:0000256" key="2">
    <source>
        <dbReference type="ARBA" id="ARBA00022553"/>
    </source>
</evidence>